<gene>
    <name evidence="1" type="ORF">TVAG_091910</name>
</gene>
<dbReference type="AlphaFoldDB" id="A2FN56"/>
<reference evidence="1" key="1">
    <citation type="submission" date="2006-10" db="EMBL/GenBank/DDBJ databases">
        <authorList>
            <person name="Amadeo P."/>
            <person name="Zhao Q."/>
            <person name="Wortman J."/>
            <person name="Fraser-Liggett C."/>
            <person name="Carlton J."/>
        </authorList>
    </citation>
    <scope>NUCLEOTIDE SEQUENCE</scope>
    <source>
        <strain evidence="1">G3</strain>
    </source>
</reference>
<dbReference type="VEuPathDB" id="TrichDB:TVAG_091910"/>
<name>A2FN56_TRIV3</name>
<organism evidence="1 2">
    <name type="scientific">Trichomonas vaginalis (strain ATCC PRA-98 / G3)</name>
    <dbReference type="NCBI Taxonomy" id="412133"/>
    <lineage>
        <taxon>Eukaryota</taxon>
        <taxon>Metamonada</taxon>
        <taxon>Parabasalia</taxon>
        <taxon>Trichomonadida</taxon>
        <taxon>Trichomonadidae</taxon>
        <taxon>Trichomonas</taxon>
    </lineage>
</organism>
<dbReference type="EMBL" id="DS113899">
    <property type="protein sequence ID" value="EAX93656.1"/>
    <property type="molecule type" value="Genomic_DNA"/>
</dbReference>
<dbReference type="Gene3D" id="3.40.50.300">
    <property type="entry name" value="P-loop containing nucleotide triphosphate hydrolases"/>
    <property type="match status" value="1"/>
</dbReference>
<dbReference type="InterPro" id="IPR004948">
    <property type="entry name" value="Nuc-triphosphatase_THEP1"/>
</dbReference>
<evidence type="ECO:0000313" key="1">
    <source>
        <dbReference type="EMBL" id="EAX93656.1"/>
    </source>
</evidence>
<reference evidence="1" key="2">
    <citation type="journal article" date="2007" name="Science">
        <title>Draft genome sequence of the sexually transmitted pathogen Trichomonas vaginalis.</title>
        <authorList>
            <person name="Carlton J.M."/>
            <person name="Hirt R.P."/>
            <person name="Silva J.C."/>
            <person name="Delcher A.L."/>
            <person name="Schatz M."/>
            <person name="Zhao Q."/>
            <person name="Wortman J.R."/>
            <person name="Bidwell S.L."/>
            <person name="Alsmark U.C.M."/>
            <person name="Besteiro S."/>
            <person name="Sicheritz-Ponten T."/>
            <person name="Noel C.J."/>
            <person name="Dacks J.B."/>
            <person name="Foster P.G."/>
            <person name="Simillion C."/>
            <person name="Van de Peer Y."/>
            <person name="Miranda-Saavedra D."/>
            <person name="Barton G.J."/>
            <person name="Westrop G.D."/>
            <person name="Mueller S."/>
            <person name="Dessi D."/>
            <person name="Fiori P.L."/>
            <person name="Ren Q."/>
            <person name="Paulsen I."/>
            <person name="Zhang H."/>
            <person name="Bastida-Corcuera F.D."/>
            <person name="Simoes-Barbosa A."/>
            <person name="Brown M.T."/>
            <person name="Hayes R.D."/>
            <person name="Mukherjee M."/>
            <person name="Okumura C.Y."/>
            <person name="Schneider R."/>
            <person name="Smith A.J."/>
            <person name="Vanacova S."/>
            <person name="Villalvazo M."/>
            <person name="Haas B.J."/>
            <person name="Pertea M."/>
            <person name="Feldblyum T.V."/>
            <person name="Utterback T.R."/>
            <person name="Shu C.L."/>
            <person name="Osoegawa K."/>
            <person name="de Jong P.J."/>
            <person name="Hrdy I."/>
            <person name="Horvathova L."/>
            <person name="Zubacova Z."/>
            <person name="Dolezal P."/>
            <person name="Malik S.B."/>
            <person name="Logsdon J.M. Jr."/>
            <person name="Henze K."/>
            <person name="Gupta A."/>
            <person name="Wang C.C."/>
            <person name="Dunne R.L."/>
            <person name="Upcroft J.A."/>
            <person name="Upcroft P."/>
            <person name="White O."/>
            <person name="Salzberg S.L."/>
            <person name="Tang P."/>
            <person name="Chiu C.-H."/>
            <person name="Lee Y.-S."/>
            <person name="Embley T.M."/>
            <person name="Coombs G.H."/>
            <person name="Mottram J.C."/>
            <person name="Tachezy J."/>
            <person name="Fraser-Liggett C.M."/>
            <person name="Johnson P.J."/>
        </authorList>
    </citation>
    <scope>NUCLEOTIDE SEQUENCE [LARGE SCALE GENOMIC DNA]</scope>
    <source>
        <strain evidence="1">G3</strain>
    </source>
</reference>
<dbReference type="Proteomes" id="UP000001542">
    <property type="component" value="Unassembled WGS sequence"/>
</dbReference>
<dbReference type="SUPFAM" id="SSF52540">
    <property type="entry name" value="P-loop containing nucleoside triphosphate hydrolases"/>
    <property type="match status" value="1"/>
</dbReference>
<accession>A2FN56</accession>
<proteinExistence type="predicted"/>
<evidence type="ECO:0000313" key="2">
    <source>
        <dbReference type="Proteomes" id="UP000001542"/>
    </source>
</evidence>
<protein>
    <recommendedName>
        <fullName evidence="3">NTPase</fullName>
    </recommendedName>
</protein>
<dbReference type="RefSeq" id="XP_001306586.1">
    <property type="nucleotide sequence ID" value="XM_001306585.1"/>
</dbReference>
<dbReference type="KEGG" id="tva:4751379"/>
<dbReference type="InterPro" id="IPR027417">
    <property type="entry name" value="P-loop_NTPase"/>
</dbReference>
<sequence>MTEWIPLSGDILSGKTQTLYKILRELLKTGKVQVCGFFQPSRETNKIRDGYDLAFIGQNAITYKKFAVKNLNAPPKTMPWFFNNALFDEALEESKSFKFDGRPVVLLLDELGQLEVHQKGHFNAISSWVERLKGRKAFIIGTTSAYRVELAKEMMENLGVKTSELNYKVPLDDNQVSEFVKTLIEHLT</sequence>
<dbReference type="VEuPathDB" id="TrichDB:TVAGG3_0585330"/>
<evidence type="ECO:0008006" key="3">
    <source>
        <dbReference type="Google" id="ProtNLM"/>
    </source>
</evidence>
<keyword evidence="2" id="KW-1185">Reference proteome</keyword>
<dbReference type="SMR" id="A2FN56"/>
<dbReference type="InParanoid" id="A2FN56"/>
<dbReference type="GO" id="GO:0017111">
    <property type="term" value="F:ribonucleoside triphosphate phosphatase activity"/>
    <property type="evidence" value="ECO:0007669"/>
    <property type="project" value="InterPro"/>
</dbReference>
<dbReference type="Pfam" id="PF03266">
    <property type="entry name" value="NTPase_1"/>
    <property type="match status" value="1"/>
</dbReference>